<evidence type="ECO:0000313" key="1">
    <source>
        <dbReference type="EMBL" id="GAH28628.1"/>
    </source>
</evidence>
<dbReference type="AlphaFoldDB" id="X1G6J6"/>
<reference evidence="1" key="1">
    <citation type="journal article" date="2014" name="Front. Microbiol.">
        <title>High frequency of phylogenetically diverse reductive dehalogenase-homologous genes in deep subseafloor sedimentary metagenomes.</title>
        <authorList>
            <person name="Kawai M."/>
            <person name="Futagami T."/>
            <person name="Toyoda A."/>
            <person name="Takaki Y."/>
            <person name="Nishi S."/>
            <person name="Hori S."/>
            <person name="Arai W."/>
            <person name="Tsubouchi T."/>
            <person name="Morono Y."/>
            <person name="Uchiyama I."/>
            <person name="Ito T."/>
            <person name="Fujiyama A."/>
            <person name="Inagaki F."/>
            <person name="Takami H."/>
        </authorList>
    </citation>
    <scope>NUCLEOTIDE SEQUENCE</scope>
    <source>
        <strain evidence="1">Expedition CK06-06</strain>
    </source>
</reference>
<gene>
    <name evidence="1" type="ORF">S03H2_08132</name>
</gene>
<organism evidence="1">
    <name type="scientific">marine sediment metagenome</name>
    <dbReference type="NCBI Taxonomy" id="412755"/>
    <lineage>
        <taxon>unclassified sequences</taxon>
        <taxon>metagenomes</taxon>
        <taxon>ecological metagenomes</taxon>
    </lineage>
</organism>
<sequence>YYMVKYNAFIIIKEGGNRDTSEKIRTVLCASLYGLEDVEYADTFSSGKLEIRPLSSHSQTHYPDWKKLKGWFDDKTIIPLYAFSDPDKFISWFENLPFFSQHNIRIRRLKKK</sequence>
<name>X1G6J6_9ZZZZ</name>
<comment type="caution">
    <text evidence="1">The sequence shown here is derived from an EMBL/GenBank/DDBJ whole genome shotgun (WGS) entry which is preliminary data.</text>
</comment>
<protein>
    <submittedName>
        <fullName evidence="1">Uncharacterized protein</fullName>
    </submittedName>
</protein>
<accession>X1G6J6</accession>
<proteinExistence type="predicted"/>
<dbReference type="EMBL" id="BARU01003897">
    <property type="protein sequence ID" value="GAH28628.1"/>
    <property type="molecule type" value="Genomic_DNA"/>
</dbReference>
<feature type="non-terminal residue" evidence="1">
    <location>
        <position position="1"/>
    </location>
</feature>